<dbReference type="RefSeq" id="WP_107008747.1">
    <property type="nucleotide sequence ID" value="NZ_JBHRSF010000040.1"/>
</dbReference>
<proteinExistence type="predicted"/>
<comment type="caution">
    <text evidence="5">The sequence shown here is derived from an EMBL/GenBank/DDBJ whole genome shotgun (WGS) entry which is preliminary data.</text>
</comment>
<name>A0A371YNU6_9GAMM</name>
<keyword evidence="1 5" id="KW-0808">Transferase</keyword>
<evidence type="ECO:0000313" key="5">
    <source>
        <dbReference type="EMBL" id="RFC83151.1"/>
    </source>
</evidence>
<dbReference type="Pfam" id="PF00583">
    <property type="entry name" value="Acetyltransf_1"/>
    <property type="match status" value="1"/>
</dbReference>
<gene>
    <name evidence="4" type="ORF">ACFODO_11200</name>
    <name evidence="5" type="ORF">C9E89_012890</name>
</gene>
<accession>A0A371YNU6</accession>
<dbReference type="Proteomes" id="UP001595455">
    <property type="component" value="Unassembled WGS sequence"/>
</dbReference>
<dbReference type="AlphaFoldDB" id="A0A371YNU6"/>
<dbReference type="PANTHER" id="PTHR43877:SF2">
    <property type="entry name" value="AMINOALKYLPHOSPHONATE N-ACETYLTRANSFERASE-RELATED"/>
    <property type="match status" value="1"/>
</dbReference>
<evidence type="ECO:0000313" key="7">
    <source>
        <dbReference type="Proteomes" id="UP001595455"/>
    </source>
</evidence>
<dbReference type="InterPro" id="IPR000182">
    <property type="entry name" value="GNAT_dom"/>
</dbReference>
<dbReference type="EMBL" id="PYIX02000021">
    <property type="protein sequence ID" value="RFC83151.1"/>
    <property type="molecule type" value="Genomic_DNA"/>
</dbReference>
<sequence>MNDLNKLSFYRADLTNISSLVDLINAAYRQKNENTWTTEADLVLGARISSSQLLQQLQNSHFHLLVAEQNNQVVACIGLTFDTLSVEIGTFAISPDWQNQGLGKLVLDYAEKYATDVQSDLKTYVMWVLNVRTELIAFYARRGYVQTGVMEDYPLDADVGIPQVNLCLIEMRKAAS</sequence>
<reference evidence="7" key="3">
    <citation type="journal article" date="2019" name="Int. J. Syst. Evol. Microbiol.">
        <title>The Global Catalogue of Microorganisms (GCM) 10K type strain sequencing project: providing services to taxonomists for standard genome sequencing and annotation.</title>
        <authorList>
            <consortium name="The Broad Institute Genomics Platform"/>
            <consortium name="The Broad Institute Genome Sequencing Center for Infectious Disease"/>
            <person name="Wu L."/>
            <person name="Ma J."/>
        </authorList>
    </citation>
    <scope>NUCLEOTIDE SEQUENCE [LARGE SCALE GENOMIC DNA]</scope>
    <source>
        <strain evidence="7">KCTC 62575</strain>
    </source>
</reference>
<protein>
    <submittedName>
        <fullName evidence="4 5">N-acetyltransferase</fullName>
        <ecNumber evidence="4">2.3.1.-</ecNumber>
    </submittedName>
</protein>
<dbReference type="PROSITE" id="PS51186">
    <property type="entry name" value="GNAT"/>
    <property type="match status" value="1"/>
</dbReference>
<reference evidence="4" key="4">
    <citation type="submission" date="2024-09" db="EMBL/GenBank/DDBJ databases">
        <authorList>
            <person name="Sun Q."/>
            <person name="Mori K."/>
        </authorList>
    </citation>
    <scope>NUCLEOTIDE SEQUENCE</scope>
    <source>
        <strain evidence="4">KCTC 62575</strain>
    </source>
</reference>
<evidence type="ECO:0000256" key="1">
    <source>
        <dbReference type="ARBA" id="ARBA00022679"/>
    </source>
</evidence>
<dbReference type="EC" id="2.3.1.-" evidence="4"/>
<dbReference type="Proteomes" id="UP000240957">
    <property type="component" value="Unassembled WGS sequence"/>
</dbReference>
<dbReference type="InterPro" id="IPR050832">
    <property type="entry name" value="Bact_Acetyltransf"/>
</dbReference>
<organism evidence="5 6">
    <name type="scientific">Acinetobacter sichuanensis</name>
    <dbReference type="NCBI Taxonomy" id="2136183"/>
    <lineage>
        <taxon>Bacteria</taxon>
        <taxon>Pseudomonadati</taxon>
        <taxon>Pseudomonadota</taxon>
        <taxon>Gammaproteobacteria</taxon>
        <taxon>Moraxellales</taxon>
        <taxon>Moraxellaceae</taxon>
        <taxon>Acinetobacter</taxon>
    </lineage>
</organism>
<dbReference type="SUPFAM" id="SSF55729">
    <property type="entry name" value="Acyl-CoA N-acyltransferases (Nat)"/>
    <property type="match status" value="1"/>
</dbReference>
<evidence type="ECO:0000313" key="4">
    <source>
        <dbReference type="EMBL" id="MFC2995828.1"/>
    </source>
</evidence>
<reference evidence="4" key="1">
    <citation type="journal article" date="2014" name="Int. J. Syst. Evol. Microbiol.">
        <title>Complete genome of a new Firmicutes species belonging to the dominant human colonic microbiota ('Ruminococcus bicirculans') reveals two chromosomes and a selective capacity to utilize plant glucans.</title>
        <authorList>
            <consortium name="NISC Comparative Sequencing Program"/>
            <person name="Wegmann U."/>
            <person name="Louis P."/>
            <person name="Goesmann A."/>
            <person name="Henrissat B."/>
            <person name="Duncan S.H."/>
            <person name="Flint H.J."/>
        </authorList>
    </citation>
    <scope>NUCLEOTIDE SEQUENCE</scope>
    <source>
        <strain evidence="4">KCTC 62575</strain>
    </source>
</reference>
<dbReference type="GO" id="GO:0016747">
    <property type="term" value="F:acyltransferase activity, transferring groups other than amino-acyl groups"/>
    <property type="evidence" value="ECO:0007669"/>
    <property type="project" value="InterPro"/>
</dbReference>
<dbReference type="CDD" id="cd04301">
    <property type="entry name" value="NAT_SF"/>
    <property type="match status" value="1"/>
</dbReference>
<evidence type="ECO:0000313" key="6">
    <source>
        <dbReference type="Proteomes" id="UP000240957"/>
    </source>
</evidence>
<evidence type="ECO:0000259" key="3">
    <source>
        <dbReference type="PROSITE" id="PS51186"/>
    </source>
</evidence>
<feature type="domain" description="N-acetyltransferase" evidence="3">
    <location>
        <begin position="26"/>
        <end position="176"/>
    </location>
</feature>
<dbReference type="Gene3D" id="3.40.630.30">
    <property type="match status" value="1"/>
</dbReference>
<dbReference type="PANTHER" id="PTHR43877">
    <property type="entry name" value="AMINOALKYLPHOSPHONATE N-ACETYLTRANSFERASE-RELATED-RELATED"/>
    <property type="match status" value="1"/>
</dbReference>
<evidence type="ECO:0000256" key="2">
    <source>
        <dbReference type="ARBA" id="ARBA00023315"/>
    </source>
</evidence>
<keyword evidence="7" id="KW-1185">Reference proteome</keyword>
<dbReference type="OrthoDB" id="119501at2"/>
<keyword evidence="2 4" id="KW-0012">Acyltransferase</keyword>
<reference evidence="5 6" key="2">
    <citation type="submission" date="2018-08" db="EMBL/GenBank/DDBJ databases">
        <title>The draft genome of Acinetobacter sichuanensis strain WCHAc060041.</title>
        <authorList>
            <person name="Qin J."/>
            <person name="Feng Y."/>
            <person name="Zong Z."/>
        </authorList>
    </citation>
    <scope>NUCLEOTIDE SEQUENCE [LARGE SCALE GENOMIC DNA]</scope>
    <source>
        <strain evidence="5 6">WCHAc060041</strain>
    </source>
</reference>
<dbReference type="InterPro" id="IPR016181">
    <property type="entry name" value="Acyl_CoA_acyltransferase"/>
</dbReference>
<dbReference type="EMBL" id="JBHRSF010000040">
    <property type="protein sequence ID" value="MFC2995828.1"/>
    <property type="molecule type" value="Genomic_DNA"/>
</dbReference>